<evidence type="ECO:0000313" key="3">
    <source>
        <dbReference type="Proteomes" id="UP001634007"/>
    </source>
</evidence>
<evidence type="ECO:0000259" key="1">
    <source>
        <dbReference type="Pfam" id="PF13456"/>
    </source>
</evidence>
<organism evidence="2 3">
    <name type="scientific">Eucalyptus globulus</name>
    <name type="common">Tasmanian blue gum</name>
    <dbReference type="NCBI Taxonomy" id="34317"/>
    <lineage>
        <taxon>Eukaryota</taxon>
        <taxon>Viridiplantae</taxon>
        <taxon>Streptophyta</taxon>
        <taxon>Embryophyta</taxon>
        <taxon>Tracheophyta</taxon>
        <taxon>Spermatophyta</taxon>
        <taxon>Magnoliopsida</taxon>
        <taxon>eudicotyledons</taxon>
        <taxon>Gunneridae</taxon>
        <taxon>Pentapetalae</taxon>
        <taxon>rosids</taxon>
        <taxon>malvids</taxon>
        <taxon>Myrtales</taxon>
        <taxon>Myrtaceae</taxon>
        <taxon>Myrtoideae</taxon>
        <taxon>Eucalypteae</taxon>
        <taxon>Eucalyptus</taxon>
    </lineage>
</organism>
<protein>
    <recommendedName>
        <fullName evidence="1">RNase H type-1 domain-containing protein</fullName>
    </recommendedName>
</protein>
<proteinExistence type="predicted"/>
<dbReference type="InterPro" id="IPR036397">
    <property type="entry name" value="RNaseH_sf"/>
</dbReference>
<dbReference type="Gene3D" id="3.30.420.10">
    <property type="entry name" value="Ribonuclease H-like superfamily/Ribonuclease H"/>
    <property type="match status" value="1"/>
</dbReference>
<accession>A0ABD3L607</accession>
<dbReference type="AlphaFoldDB" id="A0ABD3L607"/>
<name>A0ABD3L607_EUCGL</name>
<feature type="domain" description="RNase H type-1" evidence="1">
    <location>
        <begin position="4"/>
        <end position="65"/>
    </location>
</feature>
<dbReference type="EMBL" id="JBJKBG010000003">
    <property type="protein sequence ID" value="KAL3745296.1"/>
    <property type="molecule type" value="Genomic_DNA"/>
</dbReference>
<dbReference type="Pfam" id="PF13456">
    <property type="entry name" value="RVT_3"/>
    <property type="match status" value="1"/>
</dbReference>
<keyword evidence="3" id="KW-1185">Reference proteome</keyword>
<comment type="caution">
    <text evidence="2">The sequence shown here is derived from an EMBL/GenBank/DDBJ whole genome shotgun (WGS) entry which is preliminary data.</text>
</comment>
<sequence>MKINVDGSICAGSREGAISCIVRDFSGCLVDGFTETVRAASVAQLEALALLEALKYIKKKQVGVVSVGSRLSKVW</sequence>
<dbReference type="InterPro" id="IPR012337">
    <property type="entry name" value="RNaseH-like_sf"/>
</dbReference>
<reference evidence="2 3" key="1">
    <citation type="submission" date="2024-11" db="EMBL/GenBank/DDBJ databases">
        <title>Chromosome-level genome assembly of Eucalyptus globulus Labill. provides insights into its genome evolution.</title>
        <authorList>
            <person name="Li X."/>
        </authorList>
    </citation>
    <scope>NUCLEOTIDE SEQUENCE [LARGE SCALE GENOMIC DNA]</scope>
    <source>
        <strain evidence="2">CL2024</strain>
        <tissue evidence="2">Fresh tender leaves</tissue>
    </source>
</reference>
<dbReference type="SUPFAM" id="SSF53098">
    <property type="entry name" value="Ribonuclease H-like"/>
    <property type="match status" value="1"/>
</dbReference>
<dbReference type="Proteomes" id="UP001634007">
    <property type="component" value="Unassembled WGS sequence"/>
</dbReference>
<evidence type="ECO:0000313" key="2">
    <source>
        <dbReference type="EMBL" id="KAL3745296.1"/>
    </source>
</evidence>
<dbReference type="InterPro" id="IPR002156">
    <property type="entry name" value="RNaseH_domain"/>
</dbReference>
<gene>
    <name evidence="2" type="ORF">ACJRO7_014414</name>
</gene>